<comment type="pathway">
    <text evidence="1">Cell wall biogenesis; cell wall polysaccharide biosynthesis.</text>
</comment>
<evidence type="ECO:0000259" key="5">
    <source>
        <dbReference type="Pfam" id="PF13632"/>
    </source>
</evidence>
<dbReference type="Proteomes" id="UP001601197">
    <property type="component" value="Unassembled WGS sequence"/>
</dbReference>
<keyword evidence="3 6" id="KW-0328">Glycosyltransferase</keyword>
<organism evidence="6 7">
    <name type="scientific">Streptomyces kebangsaanensis</name>
    <dbReference type="NCBI Taxonomy" id="864058"/>
    <lineage>
        <taxon>Bacteria</taxon>
        <taxon>Bacillati</taxon>
        <taxon>Actinomycetota</taxon>
        <taxon>Actinomycetes</taxon>
        <taxon>Kitasatosporales</taxon>
        <taxon>Streptomycetaceae</taxon>
        <taxon>Streptomyces</taxon>
    </lineage>
</organism>
<keyword evidence="4 6" id="KW-0808">Transferase</keyword>
<protein>
    <submittedName>
        <fullName evidence="6">Glycosyltransferase family 2 protein</fullName>
        <ecNumber evidence="6">2.4.-.-</ecNumber>
    </submittedName>
</protein>
<dbReference type="EMBL" id="JBIAFJ010000028">
    <property type="protein sequence ID" value="MFE9172959.1"/>
    <property type="molecule type" value="Genomic_DNA"/>
</dbReference>
<dbReference type="RefSeq" id="WP_388351111.1">
    <property type="nucleotide sequence ID" value="NZ_JBIAFJ010000028.1"/>
</dbReference>
<dbReference type="GO" id="GO:0016757">
    <property type="term" value="F:glycosyltransferase activity"/>
    <property type="evidence" value="ECO:0007669"/>
    <property type="project" value="UniProtKB-KW"/>
</dbReference>
<proteinExistence type="inferred from homology"/>
<feature type="domain" description="Glycosyltransferase 2-like" evidence="5">
    <location>
        <begin position="86"/>
        <end position="250"/>
    </location>
</feature>
<dbReference type="PANTHER" id="PTHR43179:SF12">
    <property type="entry name" value="GALACTOFURANOSYLTRANSFERASE GLFT2"/>
    <property type="match status" value="1"/>
</dbReference>
<name>A0ABW6KYJ8_9ACTN</name>
<evidence type="ECO:0000256" key="1">
    <source>
        <dbReference type="ARBA" id="ARBA00004776"/>
    </source>
</evidence>
<evidence type="ECO:0000256" key="2">
    <source>
        <dbReference type="ARBA" id="ARBA00006739"/>
    </source>
</evidence>
<comment type="similarity">
    <text evidence="2">Belongs to the glycosyltransferase 2 family.</text>
</comment>
<keyword evidence="7" id="KW-1185">Reference proteome</keyword>
<evidence type="ECO:0000256" key="3">
    <source>
        <dbReference type="ARBA" id="ARBA00022676"/>
    </source>
</evidence>
<accession>A0ABW6KYJ8</accession>
<gene>
    <name evidence="6" type="ORF">ACFYNZ_26420</name>
</gene>
<evidence type="ECO:0000313" key="7">
    <source>
        <dbReference type="Proteomes" id="UP001601197"/>
    </source>
</evidence>
<sequence>MREPSVDVVVLTMNDRPGEETKALDSLLAQKGVDITIGVVGNGCVPDIVPERALSVSLPENLGIPGGRNAGARLFKESGKPSEFLFFLDNDAVFPTDDVLLRLVTEARAHPEAAYIQPRLTGPDDETTPRRWVPRLRASDPARPGTVTTMTEGVVMVRRKEFDAVGGWAGDFFLYHEGIDLAWKFWSLGRTGWYAAGVRMHHPVTTPARHARFYRLAARNRVWVAYRNLPRPLIPLYLGFWIVATALRSWHGGGRESLKGLREGWAGRHRQRRRPMDWRTVSRLTTAGRPPVI</sequence>
<dbReference type="PANTHER" id="PTHR43179">
    <property type="entry name" value="RHAMNOSYLTRANSFERASE WBBL"/>
    <property type="match status" value="1"/>
</dbReference>
<dbReference type="Gene3D" id="3.90.550.10">
    <property type="entry name" value="Spore Coat Polysaccharide Biosynthesis Protein SpsA, Chain A"/>
    <property type="match status" value="1"/>
</dbReference>
<evidence type="ECO:0000256" key="4">
    <source>
        <dbReference type="ARBA" id="ARBA00022679"/>
    </source>
</evidence>
<dbReference type="Pfam" id="PF13632">
    <property type="entry name" value="Glyco_trans_2_3"/>
    <property type="match status" value="1"/>
</dbReference>
<dbReference type="InterPro" id="IPR029044">
    <property type="entry name" value="Nucleotide-diphossugar_trans"/>
</dbReference>
<dbReference type="SUPFAM" id="SSF53448">
    <property type="entry name" value="Nucleotide-diphospho-sugar transferases"/>
    <property type="match status" value="1"/>
</dbReference>
<evidence type="ECO:0000313" key="6">
    <source>
        <dbReference type="EMBL" id="MFE9172959.1"/>
    </source>
</evidence>
<dbReference type="InterPro" id="IPR001173">
    <property type="entry name" value="Glyco_trans_2-like"/>
</dbReference>
<comment type="caution">
    <text evidence="6">The sequence shown here is derived from an EMBL/GenBank/DDBJ whole genome shotgun (WGS) entry which is preliminary data.</text>
</comment>
<dbReference type="EC" id="2.4.-.-" evidence="6"/>
<reference evidence="6 7" key="1">
    <citation type="submission" date="2024-10" db="EMBL/GenBank/DDBJ databases">
        <title>The Natural Products Discovery Center: Release of the First 8490 Sequenced Strains for Exploring Actinobacteria Biosynthetic Diversity.</title>
        <authorList>
            <person name="Kalkreuter E."/>
            <person name="Kautsar S.A."/>
            <person name="Yang D."/>
            <person name="Bader C.D."/>
            <person name="Teijaro C.N."/>
            <person name="Fluegel L."/>
            <person name="Davis C.M."/>
            <person name="Simpson J.R."/>
            <person name="Lauterbach L."/>
            <person name="Steele A.D."/>
            <person name="Gui C."/>
            <person name="Meng S."/>
            <person name="Li G."/>
            <person name="Viehrig K."/>
            <person name="Ye F."/>
            <person name="Su P."/>
            <person name="Kiefer A.F."/>
            <person name="Nichols A."/>
            <person name="Cepeda A.J."/>
            <person name="Yan W."/>
            <person name="Fan B."/>
            <person name="Jiang Y."/>
            <person name="Adhikari A."/>
            <person name="Zheng C.-J."/>
            <person name="Schuster L."/>
            <person name="Cowan T.M."/>
            <person name="Smanski M.J."/>
            <person name="Chevrette M.G."/>
            <person name="De Carvalho L.P.S."/>
            <person name="Shen B."/>
        </authorList>
    </citation>
    <scope>NUCLEOTIDE SEQUENCE [LARGE SCALE GENOMIC DNA]</scope>
    <source>
        <strain evidence="6 7">NPDC007147</strain>
    </source>
</reference>